<dbReference type="Pfam" id="PF13365">
    <property type="entry name" value="Trypsin_2"/>
    <property type="match status" value="1"/>
</dbReference>
<dbReference type="SUPFAM" id="SSF50494">
    <property type="entry name" value="Trypsin-like serine proteases"/>
    <property type="match status" value="1"/>
</dbReference>
<evidence type="ECO:0000313" key="4">
    <source>
        <dbReference type="EMBL" id="PSB21144.1"/>
    </source>
</evidence>
<keyword evidence="2" id="KW-1133">Transmembrane helix</keyword>
<name>A0A2T1DL50_9CYAN</name>
<dbReference type="Proteomes" id="UP000238634">
    <property type="component" value="Unassembled WGS sequence"/>
</dbReference>
<dbReference type="Pfam" id="PF05226">
    <property type="entry name" value="CHASE2"/>
    <property type="match status" value="1"/>
</dbReference>
<dbReference type="InterPro" id="IPR009003">
    <property type="entry name" value="Peptidase_S1_PA"/>
</dbReference>
<reference evidence="4 5" key="1">
    <citation type="submission" date="2018-02" db="EMBL/GenBank/DDBJ databases">
        <authorList>
            <person name="Cohen D.B."/>
            <person name="Kent A.D."/>
        </authorList>
    </citation>
    <scope>NUCLEOTIDE SEQUENCE [LARGE SCALE GENOMIC DNA]</scope>
    <source>
        <strain evidence="4 5">ULC007</strain>
    </source>
</reference>
<dbReference type="EMBL" id="PVWG01000003">
    <property type="protein sequence ID" value="PSB21144.1"/>
    <property type="molecule type" value="Genomic_DNA"/>
</dbReference>
<evidence type="ECO:0000256" key="2">
    <source>
        <dbReference type="SAM" id="Phobius"/>
    </source>
</evidence>
<dbReference type="SMART" id="SM01080">
    <property type="entry name" value="CHASE2"/>
    <property type="match status" value="1"/>
</dbReference>
<dbReference type="PANTHER" id="PTHR43019">
    <property type="entry name" value="SERINE ENDOPROTEASE DEGS"/>
    <property type="match status" value="1"/>
</dbReference>
<organism evidence="4 5">
    <name type="scientific">Phormidesmis priestleyi ULC007</name>
    <dbReference type="NCBI Taxonomy" id="1920490"/>
    <lineage>
        <taxon>Bacteria</taxon>
        <taxon>Bacillati</taxon>
        <taxon>Cyanobacteriota</taxon>
        <taxon>Cyanophyceae</taxon>
        <taxon>Leptolyngbyales</taxon>
        <taxon>Leptolyngbyaceae</taxon>
        <taxon>Phormidesmis</taxon>
    </lineage>
</organism>
<keyword evidence="2" id="KW-0812">Transmembrane</keyword>
<sequence>MTSVSENLLKSIVLIESNKPKDSNFGTGFVIDRDDQYTYVLTCAHVVNAVGGKAALKVGELSVELVVLGKERSTDLAVLAVQGLFDKPLLKLRMTTSVGEIFITAGFHSSAGTHQLLQNRVKLKQRDVDRVLLADGTELLSAWNLEVTQGERLEPGCSGSPVVQEKTGEVTGVVIHRKDDKGQEGLAISITALEKVWAARSSDLLQPPPEEIAPPSPNPFKFHPFRFWRDHNLHTALRIGGLVTVAICGIRFLGGMQSVELAMFDQLMRSRLSSDEADDRLLIIEVDQAAINDQDPNERRGSASLSDRTLNDLLQKLDAYQPKTIGLDIYRNFEVTKPFKRTLGERLRRDDRVITVCKVPDSGSGSSGIKPPPEVPSNRTPGRVGFSDFVADEGTIVRRQLLEMSLEQREPPCFAQFAFSLQLAAHYLHAKPEPTPEGYSLKGTVFKPLQGYTGGYQGIDAGGHQILLNYRSPKGSPRNIAERITLKNFLAGDPLTVDRLQNRIVLIGVTDPDKGDSWNTPYQEQIPGVTVQAQMVSQILSVIKRERPLIWTLPQWAELLWIWAWATVGGLLAWRIRSFLTLLVFVGGAIVGLCFICVILLMRGGWLPLVPSGFALAFATTGVRVVIYSTNPGKPS</sequence>
<feature type="region of interest" description="Disordered" evidence="1">
    <location>
        <begin position="360"/>
        <end position="383"/>
    </location>
</feature>
<feature type="transmembrane region" description="Helical" evidence="2">
    <location>
        <begin position="556"/>
        <end position="574"/>
    </location>
</feature>
<dbReference type="Gene3D" id="2.40.10.120">
    <property type="match status" value="1"/>
</dbReference>
<keyword evidence="5" id="KW-1185">Reference proteome</keyword>
<protein>
    <recommendedName>
        <fullName evidence="3">CHASE2 domain-containing protein</fullName>
    </recommendedName>
</protein>
<dbReference type="InterPro" id="IPR007890">
    <property type="entry name" value="CHASE2"/>
</dbReference>
<evidence type="ECO:0000313" key="5">
    <source>
        <dbReference type="Proteomes" id="UP000238634"/>
    </source>
</evidence>
<feature type="domain" description="CHASE2" evidence="3">
    <location>
        <begin position="256"/>
        <end position="572"/>
    </location>
</feature>
<feature type="transmembrane region" description="Helical" evidence="2">
    <location>
        <begin position="608"/>
        <end position="627"/>
    </location>
</feature>
<gene>
    <name evidence="4" type="ORF">C7B65_04175</name>
</gene>
<keyword evidence="2" id="KW-0472">Membrane</keyword>
<dbReference type="AlphaFoldDB" id="A0A2T1DL50"/>
<comment type="caution">
    <text evidence="4">The sequence shown here is derived from an EMBL/GenBank/DDBJ whole genome shotgun (WGS) entry which is preliminary data.</text>
</comment>
<accession>A0A2T1DL50</accession>
<evidence type="ECO:0000259" key="3">
    <source>
        <dbReference type="SMART" id="SM01080"/>
    </source>
</evidence>
<dbReference type="PANTHER" id="PTHR43019:SF23">
    <property type="entry name" value="PROTEASE DO-LIKE 5, CHLOROPLASTIC"/>
    <property type="match status" value="1"/>
</dbReference>
<reference evidence="4 5" key="2">
    <citation type="submission" date="2018-03" db="EMBL/GenBank/DDBJ databases">
        <title>The ancient ancestry and fast evolution of plastids.</title>
        <authorList>
            <person name="Moore K.R."/>
            <person name="Magnabosco C."/>
            <person name="Momper L."/>
            <person name="Gold D.A."/>
            <person name="Bosak T."/>
            <person name="Fournier G.P."/>
        </authorList>
    </citation>
    <scope>NUCLEOTIDE SEQUENCE [LARGE SCALE GENOMIC DNA]</scope>
    <source>
        <strain evidence="4 5">ULC007</strain>
    </source>
</reference>
<proteinExistence type="predicted"/>
<feature type="transmembrane region" description="Helical" evidence="2">
    <location>
        <begin position="579"/>
        <end position="602"/>
    </location>
</feature>
<evidence type="ECO:0000256" key="1">
    <source>
        <dbReference type="SAM" id="MobiDB-lite"/>
    </source>
</evidence>